<feature type="domain" description="Agglutinin" evidence="1">
    <location>
        <begin position="3"/>
        <end position="157"/>
    </location>
</feature>
<name>A0A9Q0G432_9ROSI</name>
<gene>
    <name evidence="2" type="ORF">Tsubulata_008124</name>
</gene>
<dbReference type="SUPFAM" id="SSF50382">
    <property type="entry name" value="Agglutinin"/>
    <property type="match status" value="2"/>
</dbReference>
<proteinExistence type="predicted"/>
<sequence>MSRSLPTTFGLQAMYNRKYLMYIPKEEDHNLHEYLRYSGGSIVTPYSKFEAEASEEHAGSFHIKCCYNNKYWVSKSSGQAHWILGGADKKEEDRSKPSCTLFRPDFSEKYSNALKLLHVQTQRYVWFSTMSPPLEGCLYPATKTPSPAQLDLFWIFDWDSLVILPRYVVFKGDNGKYLGGRDIEWHNYLQFASTKDDKDGHDDTVGHEVSYTDDGKIQLRSIYFDKKWRRSPNWIWADSDNATSGDPDTIFIPGRVNDNTITLRNTGNYLYCQRLSTEGKTDCLNASGEDKTSREVKLRLEEYVKSRRIHNVRYHFEDAKYYDKKIVLVAENSAENAYKRGKDTATLKFTFKKTTSSSWKYTHGIKLGVTAKLEAKIPVINLGGFEFTAEYNFEYESGKTEDRSEEIESSYTVDVPENSKVTVFGLATKSSCDIPFSYSQTDTLYDGSQVTSDNVEGGLYHVEQSYLFNYRKKYEEIKA</sequence>
<dbReference type="EMBL" id="JAKUCV010002299">
    <property type="protein sequence ID" value="KAJ4843199.1"/>
    <property type="molecule type" value="Genomic_DNA"/>
</dbReference>
<dbReference type="SMART" id="SM00791">
    <property type="entry name" value="Agglutinin"/>
    <property type="match status" value="2"/>
</dbReference>
<reference evidence="2" key="2">
    <citation type="journal article" date="2023" name="Plants (Basel)">
        <title>Annotation of the Turnera subulata (Passifloraceae) Draft Genome Reveals the S-Locus Evolved after the Divergence of Turneroideae from Passifloroideae in a Stepwise Manner.</title>
        <authorList>
            <person name="Henning P.M."/>
            <person name="Roalson E.H."/>
            <person name="Mir W."/>
            <person name="McCubbin A.G."/>
            <person name="Shore J.S."/>
        </authorList>
    </citation>
    <scope>NUCLEOTIDE SEQUENCE</scope>
    <source>
        <strain evidence="2">F60SS</strain>
    </source>
</reference>
<dbReference type="CDD" id="cd20216">
    <property type="entry name" value="PFM_HFR-2-like"/>
    <property type="match status" value="1"/>
</dbReference>
<dbReference type="SUPFAM" id="SSF56973">
    <property type="entry name" value="Aerolisin/ETX pore-forming domain"/>
    <property type="match status" value="1"/>
</dbReference>
<organism evidence="2 3">
    <name type="scientific">Turnera subulata</name>
    <dbReference type="NCBI Taxonomy" id="218843"/>
    <lineage>
        <taxon>Eukaryota</taxon>
        <taxon>Viridiplantae</taxon>
        <taxon>Streptophyta</taxon>
        <taxon>Embryophyta</taxon>
        <taxon>Tracheophyta</taxon>
        <taxon>Spermatophyta</taxon>
        <taxon>Magnoliopsida</taxon>
        <taxon>eudicotyledons</taxon>
        <taxon>Gunneridae</taxon>
        <taxon>Pentapetalae</taxon>
        <taxon>rosids</taxon>
        <taxon>fabids</taxon>
        <taxon>Malpighiales</taxon>
        <taxon>Passifloraceae</taxon>
        <taxon>Turnera</taxon>
    </lineage>
</organism>
<dbReference type="AlphaFoldDB" id="A0A9Q0G432"/>
<dbReference type="Pfam" id="PF03318">
    <property type="entry name" value="ETX_MTX2"/>
    <property type="match status" value="1"/>
</dbReference>
<protein>
    <recommendedName>
        <fullName evidence="1">Agglutinin domain-containing protein</fullName>
    </recommendedName>
</protein>
<dbReference type="InterPro" id="IPR004991">
    <property type="entry name" value="Aerolysin-like"/>
</dbReference>
<dbReference type="InterPro" id="IPR036242">
    <property type="entry name" value="Agglutinin_dom_sf"/>
</dbReference>
<reference evidence="2" key="1">
    <citation type="submission" date="2022-02" db="EMBL/GenBank/DDBJ databases">
        <authorList>
            <person name="Henning P.M."/>
            <person name="McCubbin A.G."/>
            <person name="Shore J.S."/>
        </authorList>
    </citation>
    <scope>NUCLEOTIDE SEQUENCE</scope>
    <source>
        <strain evidence="2">F60SS</strain>
        <tissue evidence="2">Leaves</tissue>
    </source>
</reference>
<dbReference type="Gene3D" id="2.80.10.50">
    <property type="match status" value="2"/>
</dbReference>
<dbReference type="OrthoDB" id="850101at2759"/>
<dbReference type="Pfam" id="PF07468">
    <property type="entry name" value="Agglutinin"/>
    <property type="match status" value="2"/>
</dbReference>
<dbReference type="InterPro" id="IPR008998">
    <property type="entry name" value="Agglutinin"/>
</dbReference>
<dbReference type="Proteomes" id="UP001141552">
    <property type="component" value="Unassembled WGS sequence"/>
</dbReference>
<comment type="caution">
    <text evidence="2">The sequence shown here is derived from an EMBL/GenBank/DDBJ whole genome shotgun (WGS) entry which is preliminary data.</text>
</comment>
<accession>A0A9Q0G432</accession>
<dbReference type="PANTHER" id="PTHR39244:SF5">
    <property type="entry name" value="NATTERIN-3-LIKE"/>
    <property type="match status" value="1"/>
</dbReference>
<evidence type="ECO:0000313" key="2">
    <source>
        <dbReference type="EMBL" id="KAJ4843199.1"/>
    </source>
</evidence>
<dbReference type="Gene3D" id="2.170.15.10">
    <property type="entry name" value="Proaerolysin, chain A, domain 3"/>
    <property type="match status" value="1"/>
</dbReference>
<feature type="domain" description="Agglutinin" evidence="1">
    <location>
        <begin position="162"/>
        <end position="302"/>
    </location>
</feature>
<dbReference type="PANTHER" id="PTHR39244">
    <property type="entry name" value="NATTERIN-4"/>
    <property type="match status" value="1"/>
</dbReference>
<dbReference type="InterPro" id="IPR053237">
    <property type="entry name" value="Natterin_C"/>
</dbReference>
<keyword evidence="3" id="KW-1185">Reference proteome</keyword>
<evidence type="ECO:0000259" key="1">
    <source>
        <dbReference type="SMART" id="SM00791"/>
    </source>
</evidence>
<evidence type="ECO:0000313" key="3">
    <source>
        <dbReference type="Proteomes" id="UP001141552"/>
    </source>
</evidence>